<accession>A7TN45</accession>
<evidence type="ECO:0000313" key="14">
    <source>
        <dbReference type="Proteomes" id="UP000000267"/>
    </source>
</evidence>
<dbReference type="OMA" id="TICQFGH"/>
<comment type="similarity">
    <text evidence="2">Belongs to the RRN7/TAF1B family.</text>
</comment>
<evidence type="ECO:0000259" key="12">
    <source>
        <dbReference type="Pfam" id="PF20645"/>
    </source>
</evidence>
<dbReference type="GO" id="GO:0017025">
    <property type="term" value="F:TBP-class protein binding"/>
    <property type="evidence" value="ECO:0007669"/>
    <property type="project" value="EnsemblFungi"/>
</dbReference>
<evidence type="ECO:0000256" key="4">
    <source>
        <dbReference type="ARBA" id="ARBA00022771"/>
    </source>
</evidence>
<dbReference type="eggNOG" id="ENOG502RYCI">
    <property type="taxonomic scope" value="Eukaryota"/>
</dbReference>
<sequence>MSTFIRGPICGTDNCPSRLWRIIDGRRTCQYGHVMEGDVEYNDDDDVGGGAITRRLNLTTNATGNFQSSFNASQMMASQKIEKDKKIYGYEANLLFLKAFQYILRRQCKWLIQEKGFPEYFKKVVKIIWVKYVLYISENDEGNDHTFSDDERDKVNRYRYSKKSRKPLGLHMTSTLAILYIATVHCGLPIFMCDYLNWICSSNLPYFKSSMLLPKVWREKLPNYYIGIFDGGSPPSDGKVYQKVANLCNTIKFSAHFNSKFMYPQLLLKLVIENSLPPEFYLITVQLIGEIDSMEYMVLTEDNSKEYKKFHQSAEIRTISYFLLTLRWILFANLGEKCSIEWINGYLKKIEAFEKSAVTNERNISNIMRDDKNRDVFNWDSKDSIHYLDWVEKKFLPTQSYPVDDDPSLGIDLRIARRQLYKLLPLNIEGTLSDREITIPYTEELQQKYIQVRNNIEASLTDDLIKENGNSREYSILQLEESILSNISIDFGISKEQLKGSIEKVQASCMDKFKEQFA</sequence>
<dbReference type="Pfam" id="PF20645">
    <property type="entry name" value="Rrn7_cyclin_C"/>
    <property type="match status" value="1"/>
</dbReference>
<protein>
    <submittedName>
        <fullName evidence="13">Uncharacterized protein</fullName>
    </submittedName>
</protein>
<reference evidence="13 14" key="1">
    <citation type="journal article" date="2007" name="Proc. Natl. Acad. Sci. U.S.A.">
        <title>Independent sorting-out of thousands of duplicated gene pairs in two yeast species descended from a whole-genome duplication.</title>
        <authorList>
            <person name="Scannell D.R."/>
            <person name="Frank A.C."/>
            <person name="Conant G.C."/>
            <person name="Byrne K.P."/>
            <person name="Woolfit M."/>
            <person name="Wolfe K.H."/>
        </authorList>
    </citation>
    <scope>NUCLEOTIDE SEQUENCE [LARGE SCALE GENOMIC DNA]</scope>
    <source>
        <strain evidence="14">ATCC 22028 / DSM 70294 / BCRC 21397 / CBS 2163 / NBRC 10782 / NRRL Y-8283 / UCD 57-17</strain>
    </source>
</reference>
<feature type="domain" description="RRN7-type" evidence="10">
    <location>
        <begin position="5"/>
        <end position="37"/>
    </location>
</feature>
<evidence type="ECO:0000256" key="5">
    <source>
        <dbReference type="ARBA" id="ARBA00022833"/>
    </source>
</evidence>
<keyword evidence="14" id="KW-1185">Reference proteome</keyword>
<dbReference type="EMBL" id="DS480427">
    <property type="protein sequence ID" value="EDO16351.1"/>
    <property type="molecule type" value="Genomic_DNA"/>
</dbReference>
<gene>
    <name evidence="13" type="ORF">Kpol_1059p42</name>
</gene>
<name>A7TN45_VANPO</name>
<evidence type="ECO:0000259" key="11">
    <source>
        <dbReference type="Pfam" id="PF20644"/>
    </source>
</evidence>
<feature type="domain" description="Rrn7/TAF1B N-terminal cyclin" evidence="11">
    <location>
        <begin position="100"/>
        <end position="215"/>
    </location>
</feature>
<dbReference type="RefSeq" id="XP_001644209.1">
    <property type="nucleotide sequence ID" value="XM_001644159.1"/>
</dbReference>
<dbReference type="GO" id="GO:0008270">
    <property type="term" value="F:zinc ion binding"/>
    <property type="evidence" value="ECO:0007669"/>
    <property type="project" value="UniProtKB-KW"/>
</dbReference>
<dbReference type="InterPro" id="IPR048540">
    <property type="entry name" value="Rrn7_cyclin_N"/>
</dbReference>
<dbReference type="PANTHER" id="PTHR31576">
    <property type="entry name" value="TATA BOX-BINDING PROTEIN-ASSOCIATED FACTOR RNA POLYMERASE I SUBUNIT B"/>
    <property type="match status" value="1"/>
</dbReference>
<dbReference type="GO" id="GO:0001164">
    <property type="term" value="F:RNA polymerase I core promoter sequence-specific DNA binding"/>
    <property type="evidence" value="ECO:0007669"/>
    <property type="project" value="EnsemblFungi"/>
</dbReference>
<dbReference type="Proteomes" id="UP000000267">
    <property type="component" value="Unassembled WGS sequence"/>
</dbReference>
<dbReference type="STRING" id="436907.A7TN45"/>
<dbReference type="Pfam" id="PF20644">
    <property type="entry name" value="Rrn7_cyclin_N"/>
    <property type="match status" value="1"/>
</dbReference>
<evidence type="ECO:0000256" key="7">
    <source>
        <dbReference type="ARBA" id="ARBA00023125"/>
    </source>
</evidence>
<proteinExistence type="inferred from homology"/>
<dbReference type="InterPro" id="IPR021752">
    <property type="entry name" value="TF_Rrn7_Zf"/>
</dbReference>
<evidence type="ECO:0000256" key="1">
    <source>
        <dbReference type="ARBA" id="ARBA00004604"/>
    </source>
</evidence>
<evidence type="ECO:0000256" key="3">
    <source>
        <dbReference type="ARBA" id="ARBA00022723"/>
    </source>
</evidence>
<dbReference type="OrthoDB" id="428577at2759"/>
<dbReference type="InterPro" id="IPR033599">
    <property type="entry name" value="TAF1B/Rrn7"/>
</dbReference>
<dbReference type="PANTHER" id="PTHR31576:SF2">
    <property type="entry name" value="TATA BOX-BINDING PROTEIN-ASSOCIATED FACTOR RNA POLYMERASE I SUBUNIT B"/>
    <property type="match status" value="1"/>
</dbReference>
<evidence type="ECO:0000256" key="2">
    <source>
        <dbReference type="ARBA" id="ARBA00006899"/>
    </source>
</evidence>
<feature type="domain" description="Rrn7/TAF1B C-terminal cyclin" evidence="12">
    <location>
        <begin position="233"/>
        <end position="395"/>
    </location>
</feature>
<dbReference type="HOGENOM" id="CLU_016553_3_1_1"/>
<evidence type="ECO:0000259" key="10">
    <source>
        <dbReference type="Pfam" id="PF11781"/>
    </source>
</evidence>
<dbReference type="AlphaFoldDB" id="A7TN45"/>
<organism evidence="14">
    <name type="scientific">Vanderwaltozyma polyspora (strain ATCC 22028 / DSM 70294 / BCRC 21397 / CBS 2163 / NBRC 10782 / NRRL Y-8283 / UCD 57-17)</name>
    <name type="common">Kluyveromyces polysporus</name>
    <dbReference type="NCBI Taxonomy" id="436907"/>
    <lineage>
        <taxon>Eukaryota</taxon>
        <taxon>Fungi</taxon>
        <taxon>Dikarya</taxon>
        <taxon>Ascomycota</taxon>
        <taxon>Saccharomycotina</taxon>
        <taxon>Saccharomycetes</taxon>
        <taxon>Saccharomycetales</taxon>
        <taxon>Saccharomycetaceae</taxon>
        <taxon>Vanderwaltozyma</taxon>
    </lineage>
</organism>
<keyword evidence="7" id="KW-0238">DNA-binding</keyword>
<evidence type="ECO:0000313" key="13">
    <source>
        <dbReference type="EMBL" id="EDO16351.1"/>
    </source>
</evidence>
<evidence type="ECO:0000256" key="8">
    <source>
        <dbReference type="ARBA" id="ARBA00023163"/>
    </source>
</evidence>
<dbReference type="GO" id="GO:0070860">
    <property type="term" value="C:RNA polymerase I core factor complex"/>
    <property type="evidence" value="ECO:0007669"/>
    <property type="project" value="EnsemblFungi"/>
</dbReference>
<dbReference type="KEGG" id="vpo:Kpol_1059p42"/>
<dbReference type="InParanoid" id="A7TN45"/>
<keyword evidence="9" id="KW-0539">Nucleus</keyword>
<comment type="subcellular location">
    <subcellularLocation>
        <location evidence="1">Nucleus</location>
        <location evidence="1">Nucleolus</location>
    </subcellularLocation>
</comment>
<keyword evidence="3" id="KW-0479">Metal-binding</keyword>
<dbReference type="FunCoup" id="A7TN45">
    <property type="interactions" value="60"/>
</dbReference>
<dbReference type="Pfam" id="PF11781">
    <property type="entry name" value="Zn_ribbon_RRN7"/>
    <property type="match status" value="1"/>
</dbReference>
<dbReference type="InterPro" id="IPR048538">
    <property type="entry name" value="Rrn7_cyclin_C"/>
</dbReference>
<keyword evidence="4" id="KW-0863">Zinc-finger</keyword>
<evidence type="ECO:0000256" key="6">
    <source>
        <dbReference type="ARBA" id="ARBA00023015"/>
    </source>
</evidence>
<dbReference type="PhylomeDB" id="A7TN45"/>
<keyword evidence="8" id="KW-0804">Transcription</keyword>
<evidence type="ECO:0000256" key="9">
    <source>
        <dbReference type="ARBA" id="ARBA00023242"/>
    </source>
</evidence>
<dbReference type="GeneID" id="5544473"/>
<keyword evidence="5" id="KW-0862">Zinc</keyword>
<dbReference type="GO" id="GO:0042790">
    <property type="term" value="P:nucleolar large rRNA transcription by RNA polymerase I"/>
    <property type="evidence" value="ECO:0007669"/>
    <property type="project" value="EnsemblFungi"/>
</dbReference>
<keyword evidence="6" id="KW-0805">Transcription regulation</keyword>